<gene>
    <name evidence="7" type="primary">mraZ</name>
    <name evidence="9" type="ORF">IAB08_01865</name>
</gene>
<keyword evidence="2 7" id="KW-0963">Cytoplasm</keyword>
<keyword evidence="4 7" id="KW-0805">Transcription regulation</keyword>
<proteinExistence type="inferred from homology"/>
<dbReference type="Pfam" id="PF02381">
    <property type="entry name" value="MraZ"/>
    <property type="match status" value="2"/>
</dbReference>
<dbReference type="GO" id="GO:0009295">
    <property type="term" value="C:nucleoid"/>
    <property type="evidence" value="ECO:0007669"/>
    <property type="project" value="UniProtKB-SubCell"/>
</dbReference>
<comment type="subcellular location">
    <subcellularLocation>
        <location evidence="7">Cytoplasm</location>
        <location evidence="7">Nucleoid</location>
    </subcellularLocation>
</comment>
<dbReference type="GO" id="GO:0000976">
    <property type="term" value="F:transcription cis-regulatory region binding"/>
    <property type="evidence" value="ECO:0007669"/>
    <property type="project" value="TreeGrafter"/>
</dbReference>
<dbReference type="InterPro" id="IPR003444">
    <property type="entry name" value="MraZ"/>
</dbReference>
<dbReference type="CDD" id="cd16320">
    <property type="entry name" value="MraZ_N"/>
    <property type="match status" value="1"/>
</dbReference>
<evidence type="ECO:0000256" key="3">
    <source>
        <dbReference type="ARBA" id="ARBA00022737"/>
    </source>
</evidence>
<dbReference type="InterPro" id="IPR035644">
    <property type="entry name" value="MraZ_C"/>
</dbReference>
<keyword evidence="6 7" id="KW-0804">Transcription</keyword>
<accession>A0A9D9DTV7</accession>
<comment type="subunit">
    <text evidence="7">Forms oligomers.</text>
</comment>
<evidence type="ECO:0000259" key="8">
    <source>
        <dbReference type="PROSITE" id="PS51740"/>
    </source>
</evidence>
<dbReference type="PANTHER" id="PTHR34701:SF1">
    <property type="entry name" value="TRANSCRIPTIONAL REGULATOR MRAZ"/>
    <property type="match status" value="1"/>
</dbReference>
<dbReference type="InterPro" id="IPR038619">
    <property type="entry name" value="MraZ_sf"/>
</dbReference>
<reference evidence="9" key="2">
    <citation type="journal article" date="2021" name="PeerJ">
        <title>Extensive microbial diversity within the chicken gut microbiome revealed by metagenomics and culture.</title>
        <authorList>
            <person name="Gilroy R."/>
            <person name="Ravi A."/>
            <person name="Getino M."/>
            <person name="Pursley I."/>
            <person name="Horton D.L."/>
            <person name="Alikhan N.F."/>
            <person name="Baker D."/>
            <person name="Gharbi K."/>
            <person name="Hall N."/>
            <person name="Watson M."/>
            <person name="Adriaenssens E.M."/>
            <person name="Foster-Nyarko E."/>
            <person name="Jarju S."/>
            <person name="Secka A."/>
            <person name="Antonio M."/>
            <person name="Oren A."/>
            <person name="Chaudhuri R.R."/>
            <person name="La Ragione R."/>
            <person name="Hildebrand F."/>
            <person name="Pallen M.J."/>
        </authorList>
    </citation>
    <scope>NUCLEOTIDE SEQUENCE</scope>
    <source>
        <strain evidence="9">2889</strain>
    </source>
</reference>
<dbReference type="EMBL" id="JADIMZ010000027">
    <property type="protein sequence ID" value="MBO8432025.1"/>
    <property type="molecule type" value="Genomic_DNA"/>
</dbReference>
<keyword evidence="5 7" id="KW-0238">DNA-binding</keyword>
<protein>
    <recommendedName>
        <fullName evidence="1 7">Transcriptional regulator MraZ</fullName>
    </recommendedName>
</protein>
<dbReference type="PROSITE" id="PS51740">
    <property type="entry name" value="SPOVT_ABRB"/>
    <property type="match status" value="2"/>
</dbReference>
<keyword evidence="3" id="KW-0677">Repeat</keyword>
<dbReference type="Gene3D" id="3.40.1550.20">
    <property type="entry name" value="Transcriptional regulator MraZ domain"/>
    <property type="match status" value="1"/>
</dbReference>
<evidence type="ECO:0000256" key="2">
    <source>
        <dbReference type="ARBA" id="ARBA00022490"/>
    </source>
</evidence>
<feature type="domain" description="SpoVT-AbrB" evidence="8">
    <location>
        <begin position="83"/>
        <end position="126"/>
    </location>
</feature>
<dbReference type="AlphaFoldDB" id="A0A9D9DTV7"/>
<evidence type="ECO:0000256" key="6">
    <source>
        <dbReference type="ARBA" id="ARBA00023163"/>
    </source>
</evidence>
<dbReference type="CDD" id="cd16321">
    <property type="entry name" value="MraZ_C"/>
    <property type="match status" value="1"/>
</dbReference>
<name>A0A9D9DTV7_9BACT</name>
<dbReference type="Proteomes" id="UP000823612">
    <property type="component" value="Unassembled WGS sequence"/>
</dbReference>
<evidence type="ECO:0000256" key="7">
    <source>
        <dbReference type="HAMAP-Rule" id="MF_01008"/>
    </source>
</evidence>
<dbReference type="InterPro" id="IPR007159">
    <property type="entry name" value="SpoVT-AbrB_dom"/>
</dbReference>
<evidence type="ECO:0000256" key="5">
    <source>
        <dbReference type="ARBA" id="ARBA00023125"/>
    </source>
</evidence>
<organism evidence="9 10">
    <name type="scientific">Candidatus Pullibacteroides excrementavium</name>
    <dbReference type="NCBI Taxonomy" id="2840905"/>
    <lineage>
        <taxon>Bacteria</taxon>
        <taxon>Pseudomonadati</taxon>
        <taxon>Bacteroidota</taxon>
        <taxon>Bacteroidia</taxon>
        <taxon>Bacteroidales</taxon>
        <taxon>Candidatus Pullibacteroides</taxon>
    </lineage>
</organism>
<dbReference type="PANTHER" id="PTHR34701">
    <property type="entry name" value="TRANSCRIPTIONAL REGULATOR MRAZ"/>
    <property type="match status" value="1"/>
</dbReference>
<feature type="domain" description="SpoVT-AbrB" evidence="8">
    <location>
        <begin position="7"/>
        <end position="54"/>
    </location>
</feature>
<dbReference type="SUPFAM" id="SSF89447">
    <property type="entry name" value="AbrB/MazE/MraZ-like"/>
    <property type="match status" value="1"/>
</dbReference>
<dbReference type="GO" id="GO:0005737">
    <property type="term" value="C:cytoplasm"/>
    <property type="evidence" value="ECO:0007669"/>
    <property type="project" value="UniProtKB-UniRule"/>
</dbReference>
<evidence type="ECO:0000256" key="4">
    <source>
        <dbReference type="ARBA" id="ARBA00023015"/>
    </source>
</evidence>
<dbReference type="InterPro" id="IPR037914">
    <property type="entry name" value="SpoVT-AbrB_sf"/>
</dbReference>
<dbReference type="GO" id="GO:2000143">
    <property type="term" value="P:negative regulation of DNA-templated transcription initiation"/>
    <property type="evidence" value="ECO:0007669"/>
    <property type="project" value="TreeGrafter"/>
</dbReference>
<evidence type="ECO:0000256" key="1">
    <source>
        <dbReference type="ARBA" id="ARBA00013860"/>
    </source>
</evidence>
<dbReference type="InterPro" id="IPR020603">
    <property type="entry name" value="MraZ_dom"/>
</dbReference>
<comment type="similarity">
    <text evidence="7">Belongs to the MraZ family.</text>
</comment>
<dbReference type="InterPro" id="IPR035642">
    <property type="entry name" value="MraZ_N"/>
</dbReference>
<evidence type="ECO:0000313" key="9">
    <source>
        <dbReference type="EMBL" id="MBO8432025.1"/>
    </source>
</evidence>
<reference evidence="9" key="1">
    <citation type="submission" date="2020-10" db="EMBL/GenBank/DDBJ databases">
        <authorList>
            <person name="Gilroy R."/>
        </authorList>
    </citation>
    <scope>NUCLEOTIDE SEQUENCE</scope>
    <source>
        <strain evidence="9">2889</strain>
    </source>
</reference>
<dbReference type="GO" id="GO:0003700">
    <property type="term" value="F:DNA-binding transcription factor activity"/>
    <property type="evidence" value="ECO:0007669"/>
    <property type="project" value="UniProtKB-UniRule"/>
</dbReference>
<comment type="caution">
    <text evidence="9">The sequence shown here is derived from an EMBL/GenBank/DDBJ whole genome shotgun (WGS) entry which is preliminary data.</text>
</comment>
<evidence type="ECO:0000313" key="10">
    <source>
        <dbReference type="Proteomes" id="UP000823612"/>
    </source>
</evidence>
<sequence>MAILVGKEYCKVDPAGRFKFPAVLKKALSGVIEAGFVIKESIFDPCLELYPRAEFEKEIETKVAKLNHYNPQDRLLIRKLSEGNPVELDANDRLLIPGDLKKARNIGKEIVLISKINIIEIWDVATYDKMNGMDVDFAALAAERLGQINVGETIG</sequence>
<dbReference type="HAMAP" id="MF_01008">
    <property type="entry name" value="MraZ"/>
    <property type="match status" value="1"/>
</dbReference>